<evidence type="ECO:0000313" key="2">
    <source>
        <dbReference type="Proteomes" id="UP001145114"/>
    </source>
</evidence>
<gene>
    <name evidence="1" type="ORF">EV182_006153</name>
</gene>
<name>A0ACC1HF44_9FUNG</name>
<protein>
    <submittedName>
        <fullName evidence="1">Uncharacterized protein</fullName>
    </submittedName>
</protein>
<dbReference type="EMBL" id="JAMZIH010007577">
    <property type="protein sequence ID" value="KAJ1672964.1"/>
    <property type="molecule type" value="Genomic_DNA"/>
</dbReference>
<accession>A0ACC1HF44</accession>
<proteinExistence type="predicted"/>
<keyword evidence="2" id="KW-1185">Reference proteome</keyword>
<organism evidence="1 2">
    <name type="scientific">Spiromyces aspiralis</name>
    <dbReference type="NCBI Taxonomy" id="68401"/>
    <lineage>
        <taxon>Eukaryota</taxon>
        <taxon>Fungi</taxon>
        <taxon>Fungi incertae sedis</taxon>
        <taxon>Zoopagomycota</taxon>
        <taxon>Kickxellomycotina</taxon>
        <taxon>Kickxellomycetes</taxon>
        <taxon>Kickxellales</taxon>
        <taxon>Kickxellaceae</taxon>
        <taxon>Spiromyces</taxon>
    </lineage>
</organism>
<comment type="caution">
    <text evidence="1">The sequence shown here is derived from an EMBL/GenBank/DDBJ whole genome shotgun (WGS) entry which is preliminary data.</text>
</comment>
<sequence>MSRTMLESQRAQTAFNVAVNQYYRKQIGRSYRTLRRYSKYYYAHAKQNPQFPGLVVAVYASLGRADIALSCMLEAVGEGEANMPVRALLMAIELAIATGATDSARDLCAKWLCNVFALTGYAGSPEVVTGLALMLYQAYKRCGHDAEAMRLARDTETWVRKQCADASVRKQLEATIAIVFGGVVGSATSSDAGVTGDAREWAKQVLLRAMAASKGGNAQQMAATFPELPEMLAGEEARMEEHHSISGLGRRALGRMTTLPDEWMPSLHTRGGGRSSRGKTTLAQRRARRARWLARHPPKSYDPDKKPDPERWIPLPQRSYYRSSNRARRRFKKQGSTQGGVVSKPHGARSPDAGEDET</sequence>
<dbReference type="Proteomes" id="UP001145114">
    <property type="component" value="Unassembled WGS sequence"/>
</dbReference>
<evidence type="ECO:0000313" key="1">
    <source>
        <dbReference type="EMBL" id="KAJ1672964.1"/>
    </source>
</evidence>
<reference evidence="1" key="1">
    <citation type="submission" date="2022-06" db="EMBL/GenBank/DDBJ databases">
        <title>Phylogenomic reconstructions and comparative analyses of Kickxellomycotina fungi.</title>
        <authorList>
            <person name="Reynolds N.K."/>
            <person name="Stajich J.E."/>
            <person name="Barry K."/>
            <person name="Grigoriev I.V."/>
            <person name="Crous P."/>
            <person name="Smith M.E."/>
        </authorList>
    </citation>
    <scope>NUCLEOTIDE SEQUENCE</scope>
    <source>
        <strain evidence="1">RSA 2271</strain>
    </source>
</reference>